<proteinExistence type="predicted"/>
<evidence type="ECO:0000313" key="2">
    <source>
        <dbReference type="EMBL" id="MBN8662628.1"/>
    </source>
</evidence>
<organism evidence="2 3">
    <name type="scientific">Candidatus Obscuribacter phosphatis</name>
    <dbReference type="NCBI Taxonomy" id="1906157"/>
    <lineage>
        <taxon>Bacteria</taxon>
        <taxon>Bacillati</taxon>
        <taxon>Candidatus Melainabacteria</taxon>
        <taxon>Candidatus Obscuribacterales</taxon>
        <taxon>Candidatus Obscuribacteraceae</taxon>
        <taxon>Candidatus Obscuribacter</taxon>
    </lineage>
</organism>
<feature type="region of interest" description="Disordered" evidence="1">
    <location>
        <begin position="46"/>
        <end position="72"/>
    </location>
</feature>
<gene>
    <name evidence="2" type="ORF">J0M35_19830</name>
</gene>
<evidence type="ECO:0000313" key="3">
    <source>
        <dbReference type="Proteomes" id="UP000664277"/>
    </source>
</evidence>
<comment type="caution">
    <text evidence="2">The sequence shown here is derived from an EMBL/GenBank/DDBJ whole genome shotgun (WGS) entry which is preliminary data.</text>
</comment>
<dbReference type="AlphaFoldDB" id="A0A8J7PLB8"/>
<protein>
    <submittedName>
        <fullName evidence="2">Uncharacterized protein</fullName>
    </submittedName>
</protein>
<reference evidence="2" key="1">
    <citation type="submission" date="2021-02" db="EMBL/GenBank/DDBJ databases">
        <title>Genome-Resolved Metagenomics of a Microbial Community Performing Photosynthetic Biological Nutrient Removal.</title>
        <authorList>
            <person name="Mcdaniel E.A."/>
        </authorList>
    </citation>
    <scope>NUCLEOTIDE SEQUENCE</scope>
    <source>
        <strain evidence="2">UWPOB_OBS1</strain>
    </source>
</reference>
<name>A0A8J7PLB8_9BACT</name>
<dbReference type="EMBL" id="JAFLCK010000046">
    <property type="protein sequence ID" value="MBN8662628.1"/>
    <property type="molecule type" value="Genomic_DNA"/>
</dbReference>
<evidence type="ECO:0000256" key="1">
    <source>
        <dbReference type="SAM" id="MobiDB-lite"/>
    </source>
</evidence>
<sequence>MPGAKRAPFCMAIQGVTPEEIPIGSTVWLESREITERDFSRYRKIMKMPEPTTEERPEVSQAEGEGEKKQPV</sequence>
<accession>A0A8J7PLB8</accession>
<dbReference type="Proteomes" id="UP000664277">
    <property type="component" value="Unassembled WGS sequence"/>
</dbReference>